<dbReference type="GO" id="GO:0016301">
    <property type="term" value="F:kinase activity"/>
    <property type="evidence" value="ECO:0007669"/>
    <property type="project" value="UniProtKB-KW"/>
</dbReference>
<keyword evidence="6" id="KW-0067">ATP-binding</keyword>
<dbReference type="PANTHER" id="PTHR12358:SF106">
    <property type="entry name" value="LIPID KINASE YEGS"/>
    <property type="match status" value="1"/>
</dbReference>
<evidence type="ECO:0000256" key="2">
    <source>
        <dbReference type="ARBA" id="ARBA00005983"/>
    </source>
</evidence>
<keyword evidence="7" id="KW-0443">Lipid metabolism</keyword>
<evidence type="ECO:0000259" key="9">
    <source>
        <dbReference type="PROSITE" id="PS50146"/>
    </source>
</evidence>
<keyword evidence="11" id="KW-1185">Reference proteome</keyword>
<dbReference type="GO" id="GO:0008654">
    <property type="term" value="P:phospholipid biosynthetic process"/>
    <property type="evidence" value="ECO:0007669"/>
    <property type="project" value="UniProtKB-KW"/>
</dbReference>
<dbReference type="EMBL" id="JACHMN010000001">
    <property type="protein sequence ID" value="MBB5867503.1"/>
    <property type="molecule type" value="Genomic_DNA"/>
</dbReference>
<protein>
    <submittedName>
        <fullName evidence="10">YegS/Rv2252/BmrU family lipid kinase</fullName>
    </submittedName>
</protein>
<keyword evidence="7" id="KW-0594">Phospholipid biosynthesis</keyword>
<evidence type="ECO:0000313" key="11">
    <source>
        <dbReference type="Proteomes" id="UP000587527"/>
    </source>
</evidence>
<dbReference type="InterPro" id="IPR050187">
    <property type="entry name" value="Lipid_Phosphate_FormReg"/>
</dbReference>
<keyword evidence="4" id="KW-0547">Nucleotide-binding</keyword>
<feature type="domain" description="DAGKc" evidence="9">
    <location>
        <begin position="47"/>
        <end position="126"/>
    </location>
</feature>
<organism evidence="10 11">
    <name type="scientific">Allocatelliglobosispora scoriae</name>
    <dbReference type="NCBI Taxonomy" id="643052"/>
    <lineage>
        <taxon>Bacteria</taxon>
        <taxon>Bacillati</taxon>
        <taxon>Actinomycetota</taxon>
        <taxon>Actinomycetes</taxon>
        <taxon>Micromonosporales</taxon>
        <taxon>Micromonosporaceae</taxon>
        <taxon>Allocatelliglobosispora</taxon>
    </lineage>
</organism>
<dbReference type="RefSeq" id="WP_184832309.1">
    <property type="nucleotide sequence ID" value="NZ_JACHMN010000001.1"/>
</dbReference>
<comment type="caution">
    <text evidence="10">The sequence shown here is derived from an EMBL/GenBank/DDBJ whole genome shotgun (WGS) entry which is preliminary data.</text>
</comment>
<keyword evidence="5 10" id="KW-0418">Kinase</keyword>
<proteinExistence type="inferred from homology"/>
<evidence type="ECO:0000256" key="7">
    <source>
        <dbReference type="ARBA" id="ARBA00023209"/>
    </source>
</evidence>
<dbReference type="AlphaFoldDB" id="A0A841BKH4"/>
<reference evidence="10 11" key="1">
    <citation type="submission" date="2020-08" db="EMBL/GenBank/DDBJ databases">
        <title>Sequencing the genomes of 1000 actinobacteria strains.</title>
        <authorList>
            <person name="Klenk H.-P."/>
        </authorList>
    </citation>
    <scope>NUCLEOTIDE SEQUENCE [LARGE SCALE GENOMIC DNA]</scope>
    <source>
        <strain evidence="10 11">DSM 45362</strain>
    </source>
</reference>
<dbReference type="GO" id="GO:0005886">
    <property type="term" value="C:plasma membrane"/>
    <property type="evidence" value="ECO:0007669"/>
    <property type="project" value="TreeGrafter"/>
</dbReference>
<dbReference type="Pfam" id="PF19279">
    <property type="entry name" value="YegS_C"/>
    <property type="match status" value="1"/>
</dbReference>
<dbReference type="Gene3D" id="2.60.200.40">
    <property type="match status" value="1"/>
</dbReference>
<dbReference type="InterPro" id="IPR017438">
    <property type="entry name" value="ATP-NAD_kinase_N"/>
</dbReference>
<evidence type="ECO:0000256" key="3">
    <source>
        <dbReference type="ARBA" id="ARBA00022679"/>
    </source>
</evidence>
<evidence type="ECO:0000256" key="6">
    <source>
        <dbReference type="ARBA" id="ARBA00022840"/>
    </source>
</evidence>
<name>A0A841BKH4_9ACTN</name>
<dbReference type="Pfam" id="PF00781">
    <property type="entry name" value="DAGK_cat"/>
    <property type="match status" value="1"/>
</dbReference>
<gene>
    <name evidence="10" type="ORF">F4553_000882</name>
</gene>
<keyword evidence="3" id="KW-0808">Transferase</keyword>
<dbReference type="InterPro" id="IPR016064">
    <property type="entry name" value="NAD/diacylglycerol_kinase_sf"/>
</dbReference>
<dbReference type="GO" id="GO:0005524">
    <property type="term" value="F:ATP binding"/>
    <property type="evidence" value="ECO:0007669"/>
    <property type="project" value="UniProtKB-KW"/>
</dbReference>
<dbReference type="PROSITE" id="PS50146">
    <property type="entry name" value="DAGK"/>
    <property type="match status" value="1"/>
</dbReference>
<dbReference type="InterPro" id="IPR001206">
    <property type="entry name" value="Diacylglycerol_kinase_cat_dom"/>
</dbReference>
<keyword evidence="8" id="KW-1208">Phospholipid metabolism</keyword>
<evidence type="ECO:0000256" key="8">
    <source>
        <dbReference type="ARBA" id="ARBA00023264"/>
    </source>
</evidence>
<evidence type="ECO:0000256" key="1">
    <source>
        <dbReference type="ARBA" id="ARBA00001946"/>
    </source>
</evidence>
<comment type="similarity">
    <text evidence="2">Belongs to the diacylglycerol/lipid kinase family.</text>
</comment>
<accession>A0A841BKH4</accession>
<sequence>MRIAVVAHKRKTLGGGLAELRERLAEQLPGEPIWHEVSKSRKAPKKVRRAVEEGAELVLVWGGDGMVQRCADALAGSGIPIGILPAGTANLLAANLRIPRDLAESLRIALHGARRPLDLGRIKGEHFAVMAGAGFDADMIAEADRDLKDRAGRLAYLWTGLRHVRDKPVEVRITVDGETWFAGPATCVLLGNVSTITGGIRVFDRAQPDDGLLQVGVTTAEGAIEWARTMARMALDRSERSPFVQITQGRRIAIRFSEPTVYELDGGARTAVKRLKAKVVPGAVEVCVPIT</sequence>
<evidence type="ECO:0000313" key="10">
    <source>
        <dbReference type="EMBL" id="MBB5867503.1"/>
    </source>
</evidence>
<evidence type="ECO:0000256" key="4">
    <source>
        <dbReference type="ARBA" id="ARBA00022741"/>
    </source>
</evidence>
<keyword evidence="7" id="KW-0444">Lipid biosynthesis</keyword>
<dbReference type="Gene3D" id="3.40.50.10330">
    <property type="entry name" value="Probable inorganic polyphosphate/atp-NAD kinase, domain 1"/>
    <property type="match status" value="1"/>
</dbReference>
<dbReference type="InterPro" id="IPR045540">
    <property type="entry name" value="YegS/DAGK_C"/>
</dbReference>
<dbReference type="Proteomes" id="UP000587527">
    <property type="component" value="Unassembled WGS sequence"/>
</dbReference>
<dbReference type="PANTHER" id="PTHR12358">
    <property type="entry name" value="SPHINGOSINE KINASE"/>
    <property type="match status" value="1"/>
</dbReference>
<dbReference type="SUPFAM" id="SSF111331">
    <property type="entry name" value="NAD kinase/diacylglycerol kinase-like"/>
    <property type="match status" value="1"/>
</dbReference>
<comment type="cofactor">
    <cofactor evidence="1">
        <name>Mg(2+)</name>
        <dbReference type="ChEBI" id="CHEBI:18420"/>
    </cofactor>
</comment>
<evidence type="ECO:0000256" key="5">
    <source>
        <dbReference type="ARBA" id="ARBA00022777"/>
    </source>
</evidence>